<reference evidence="3" key="1">
    <citation type="submission" date="2015-03" db="EMBL/GenBank/DDBJ databases">
        <authorList>
            <person name="Nijsse Bart"/>
        </authorList>
    </citation>
    <scope>NUCLEOTIDE SEQUENCE [LARGE SCALE GENOMIC DNA]</scope>
</reference>
<feature type="domain" description="N-acetyltransferase" evidence="1">
    <location>
        <begin position="3"/>
        <end position="161"/>
    </location>
</feature>
<name>A0A0U1L0E8_9FIRM</name>
<dbReference type="Pfam" id="PF00583">
    <property type="entry name" value="Acetyltransf_1"/>
    <property type="match status" value="1"/>
</dbReference>
<dbReference type="InterPro" id="IPR016181">
    <property type="entry name" value="Acyl_CoA_acyltransferase"/>
</dbReference>
<dbReference type="Gene3D" id="3.40.630.30">
    <property type="match status" value="1"/>
</dbReference>
<organism evidence="2 3">
    <name type="scientific">Sporomusa ovata</name>
    <dbReference type="NCBI Taxonomy" id="2378"/>
    <lineage>
        <taxon>Bacteria</taxon>
        <taxon>Bacillati</taxon>
        <taxon>Bacillota</taxon>
        <taxon>Negativicutes</taxon>
        <taxon>Selenomonadales</taxon>
        <taxon>Sporomusaceae</taxon>
        <taxon>Sporomusa</taxon>
    </lineage>
</organism>
<dbReference type="InterPro" id="IPR000182">
    <property type="entry name" value="GNAT_dom"/>
</dbReference>
<gene>
    <name evidence="2" type="ORF">SpAn4DRAFT_2379</name>
</gene>
<dbReference type="GO" id="GO:0016747">
    <property type="term" value="F:acyltransferase activity, transferring groups other than amino-acyl groups"/>
    <property type="evidence" value="ECO:0007669"/>
    <property type="project" value="InterPro"/>
</dbReference>
<accession>A0A0U1L0E8</accession>
<keyword evidence="3" id="KW-1185">Reference proteome</keyword>
<dbReference type="SUPFAM" id="SSF55729">
    <property type="entry name" value="Acyl-CoA N-acyltransferases (Nat)"/>
    <property type="match status" value="1"/>
</dbReference>
<sequence length="161" mass="18575">MNVIIRSATINDSETLTRISFASKRYWNYPEKYFEIWKDELTITPTYITNNIVYVAEMDGQAIGYFSLVEVKEDFWAGRVFVNKGFWLEHIFILPEHIGAGIGSNLVAFLKEKCKEINVDKVNIFVDPNAKGFYDKIKADYLGEELSSIEGRKVALYKLQV</sequence>
<proteinExistence type="predicted"/>
<evidence type="ECO:0000313" key="2">
    <source>
        <dbReference type="EMBL" id="CQR73147.1"/>
    </source>
</evidence>
<dbReference type="AlphaFoldDB" id="A0A0U1L0E8"/>
<protein>
    <submittedName>
        <fullName evidence="2">GCN5-related N-acetyltransferase</fullName>
    </submittedName>
</protein>
<evidence type="ECO:0000313" key="3">
    <source>
        <dbReference type="Proteomes" id="UP000049855"/>
    </source>
</evidence>
<keyword evidence="2" id="KW-0808">Transferase</keyword>
<dbReference type="Proteomes" id="UP000049855">
    <property type="component" value="Unassembled WGS sequence"/>
</dbReference>
<evidence type="ECO:0000259" key="1">
    <source>
        <dbReference type="PROSITE" id="PS51186"/>
    </source>
</evidence>
<dbReference type="CDD" id="cd04301">
    <property type="entry name" value="NAT_SF"/>
    <property type="match status" value="1"/>
</dbReference>
<dbReference type="PROSITE" id="PS51186">
    <property type="entry name" value="GNAT"/>
    <property type="match status" value="1"/>
</dbReference>
<dbReference type="EMBL" id="CTRP01000012">
    <property type="protein sequence ID" value="CQR73147.1"/>
    <property type="molecule type" value="Genomic_DNA"/>
</dbReference>
<dbReference type="RefSeq" id="WP_021167956.1">
    <property type="nucleotide sequence ID" value="NZ_CTRP01000012.1"/>
</dbReference>